<sequence>MTQPEQTKPIVIFSGDFHRAAVIKNMLENHGIYVFMQNEHMGSIAPFQVASGGFNPVKLIISGHDEEEAKRLLEGFNDAAFDNEDNL</sequence>
<dbReference type="OrthoDB" id="797774at2"/>
<evidence type="ECO:0000313" key="2">
    <source>
        <dbReference type="EMBL" id="PVY44188.1"/>
    </source>
</evidence>
<protein>
    <submittedName>
        <fullName evidence="2">Putative signal transducing protein</fullName>
    </submittedName>
</protein>
<keyword evidence="3" id="KW-1185">Reference proteome</keyword>
<dbReference type="Gene3D" id="3.30.70.790">
    <property type="entry name" value="UreE, C-terminal domain"/>
    <property type="match status" value="1"/>
</dbReference>
<evidence type="ECO:0000259" key="1">
    <source>
        <dbReference type="Pfam" id="PF09413"/>
    </source>
</evidence>
<dbReference type="RefSeq" id="WP_116541796.1">
    <property type="nucleotide sequence ID" value="NZ_QEKI01000001.1"/>
</dbReference>
<dbReference type="AlphaFoldDB" id="A0A2U1B6C7"/>
<comment type="caution">
    <text evidence="2">The sequence shown here is derived from an EMBL/GenBank/DDBJ whole genome shotgun (WGS) entry which is preliminary data.</text>
</comment>
<dbReference type="InterPro" id="IPR018551">
    <property type="entry name" value="DUF2007"/>
</dbReference>
<name>A0A2U1B6C7_9BACT</name>
<accession>A0A2U1B6C7</accession>
<evidence type="ECO:0000313" key="3">
    <source>
        <dbReference type="Proteomes" id="UP000245466"/>
    </source>
</evidence>
<dbReference type="Proteomes" id="UP000245466">
    <property type="component" value="Unassembled WGS sequence"/>
</dbReference>
<reference evidence="2 3" key="1">
    <citation type="submission" date="2018-04" db="EMBL/GenBank/DDBJ databases">
        <title>Genomic Encyclopedia of Type Strains, Phase IV (KMG-IV): sequencing the most valuable type-strain genomes for metagenomic binning, comparative biology and taxonomic classification.</title>
        <authorList>
            <person name="Goeker M."/>
        </authorList>
    </citation>
    <scope>NUCLEOTIDE SEQUENCE [LARGE SCALE GENOMIC DNA]</scope>
    <source>
        <strain evidence="2 3">DSM 100231</strain>
    </source>
</reference>
<dbReference type="Pfam" id="PF09413">
    <property type="entry name" value="DUF2007"/>
    <property type="match status" value="1"/>
</dbReference>
<organism evidence="2 3">
    <name type="scientific">Pontibacter virosus</name>
    <dbReference type="NCBI Taxonomy" id="1765052"/>
    <lineage>
        <taxon>Bacteria</taxon>
        <taxon>Pseudomonadati</taxon>
        <taxon>Bacteroidota</taxon>
        <taxon>Cytophagia</taxon>
        <taxon>Cytophagales</taxon>
        <taxon>Hymenobacteraceae</taxon>
        <taxon>Pontibacter</taxon>
    </lineage>
</organism>
<dbReference type="InterPro" id="IPR011322">
    <property type="entry name" value="N-reg_PII-like_a/b"/>
</dbReference>
<feature type="domain" description="DUF2007" evidence="1">
    <location>
        <begin position="11"/>
        <end position="75"/>
    </location>
</feature>
<proteinExistence type="predicted"/>
<gene>
    <name evidence="2" type="ORF">C8E01_101554</name>
</gene>
<dbReference type="SUPFAM" id="SSF54913">
    <property type="entry name" value="GlnB-like"/>
    <property type="match status" value="1"/>
</dbReference>
<dbReference type="EMBL" id="QEKI01000001">
    <property type="protein sequence ID" value="PVY44188.1"/>
    <property type="molecule type" value="Genomic_DNA"/>
</dbReference>